<reference evidence="3 4" key="1">
    <citation type="journal article" date="2024" name="J. Plant Pathol.">
        <title>Sequence and assembly of the genome of Seiridium unicorne, isolate CBS 538.82, causal agent of cypress canker disease.</title>
        <authorList>
            <person name="Scali E."/>
            <person name="Rocca G.D."/>
            <person name="Danti R."/>
            <person name="Garbelotto M."/>
            <person name="Barberini S."/>
            <person name="Baroncelli R."/>
            <person name="Emiliani G."/>
        </authorList>
    </citation>
    <scope>NUCLEOTIDE SEQUENCE [LARGE SCALE GENOMIC DNA]</scope>
    <source>
        <strain evidence="3 4">BM-138-508</strain>
    </source>
</reference>
<comment type="caution">
    <text evidence="3">The sequence shown here is derived from an EMBL/GenBank/DDBJ whole genome shotgun (WGS) entry which is preliminary data.</text>
</comment>
<comment type="subcellular location">
    <subcellularLocation>
        <location evidence="1">Nucleus</location>
    </subcellularLocation>
</comment>
<protein>
    <submittedName>
        <fullName evidence="3">Pestheic acid cluster transcriptional regulator 3</fullName>
    </submittedName>
</protein>
<evidence type="ECO:0000313" key="4">
    <source>
        <dbReference type="Proteomes" id="UP001408356"/>
    </source>
</evidence>
<evidence type="ECO:0000313" key="3">
    <source>
        <dbReference type="EMBL" id="KAK9415743.1"/>
    </source>
</evidence>
<organism evidence="3 4">
    <name type="scientific">Seiridium unicorne</name>
    <dbReference type="NCBI Taxonomy" id="138068"/>
    <lineage>
        <taxon>Eukaryota</taxon>
        <taxon>Fungi</taxon>
        <taxon>Dikarya</taxon>
        <taxon>Ascomycota</taxon>
        <taxon>Pezizomycotina</taxon>
        <taxon>Sordariomycetes</taxon>
        <taxon>Xylariomycetidae</taxon>
        <taxon>Amphisphaeriales</taxon>
        <taxon>Sporocadaceae</taxon>
        <taxon>Seiridium</taxon>
    </lineage>
</organism>
<dbReference type="PANTHER" id="PTHR37534">
    <property type="entry name" value="TRANSCRIPTIONAL ACTIVATOR PROTEIN UGA3"/>
    <property type="match status" value="1"/>
</dbReference>
<proteinExistence type="predicted"/>
<evidence type="ECO:0000256" key="1">
    <source>
        <dbReference type="ARBA" id="ARBA00004123"/>
    </source>
</evidence>
<accession>A0ABR2UM78</accession>
<evidence type="ECO:0000256" key="2">
    <source>
        <dbReference type="ARBA" id="ARBA00023242"/>
    </source>
</evidence>
<dbReference type="Pfam" id="PF11951">
    <property type="entry name" value="Fungal_trans_2"/>
    <property type="match status" value="1"/>
</dbReference>
<dbReference type="Proteomes" id="UP001408356">
    <property type="component" value="Unassembled WGS sequence"/>
</dbReference>
<keyword evidence="4" id="KW-1185">Reference proteome</keyword>
<keyword evidence="2" id="KW-0539">Nucleus</keyword>
<dbReference type="EMBL" id="JARVKF010000413">
    <property type="protein sequence ID" value="KAK9415743.1"/>
    <property type="molecule type" value="Genomic_DNA"/>
</dbReference>
<name>A0ABR2UM78_9PEZI</name>
<dbReference type="PANTHER" id="PTHR37534:SF26">
    <property type="entry name" value="TRANSCRIPTION FACTOR, PUTATIVE-RELATED"/>
    <property type="match status" value="1"/>
</dbReference>
<dbReference type="InterPro" id="IPR021858">
    <property type="entry name" value="Fun_TF"/>
</dbReference>
<gene>
    <name evidence="3" type="ORF">SUNI508_10221</name>
</gene>
<sequence>MSAAESILWMHFIDNVFPLQYPAYKPEMREGGRGWLLHLLLQTKPLYHAALALSSYHRLVVMYQSASPECRLAATVQQEQQLEKCLNEVQRTIANVSQFVEQAKQVNRMGIATSIVQLVFFELFAGERSVWQVHLNAAIDMYERCCKDHVVHLGLSEKTQATVLHNLPLGQDEAEVN</sequence>